<protein>
    <submittedName>
        <fullName evidence="1">Uncharacterized protein</fullName>
    </submittedName>
</protein>
<name>A0ABR1KEF6_9PEZI</name>
<proteinExistence type="predicted"/>
<dbReference type="EMBL" id="JBBPHU010000011">
    <property type="protein sequence ID" value="KAK7512113.1"/>
    <property type="molecule type" value="Genomic_DNA"/>
</dbReference>
<sequence length="220" mass="24355">MGAHKYEEEQESRGAETTCVCRPVGPCSLACHRSARARRPALTARRERDDRSTSSCHLTRAVPPDSVSILPTLQWQWLQNGVFLPFSLCVSTLRTTSMTFSQHRSQLALLPSSVSAYGSKYLVSSAEDAERLSSSFWRRSGEPRENQIGIQKAQSRPSPPLSPCIPCSRFLFGFQAAGWPCMGPGLNIPPCRPKKQRLSIRPRTECVGKANCCMSLRISA</sequence>
<accession>A0ABR1KEF6</accession>
<dbReference type="Proteomes" id="UP001363622">
    <property type="component" value="Unassembled WGS sequence"/>
</dbReference>
<evidence type="ECO:0000313" key="2">
    <source>
        <dbReference type="Proteomes" id="UP001363622"/>
    </source>
</evidence>
<evidence type="ECO:0000313" key="1">
    <source>
        <dbReference type="EMBL" id="KAK7512113.1"/>
    </source>
</evidence>
<keyword evidence="2" id="KW-1185">Reference proteome</keyword>
<reference evidence="1 2" key="1">
    <citation type="submission" date="2024-04" db="EMBL/GenBank/DDBJ databases">
        <title>Phyllosticta paracitricarpa is synonymous to the EU quarantine fungus P. citricarpa based on phylogenomic analyses.</title>
        <authorList>
            <consortium name="Lawrence Berkeley National Laboratory"/>
            <person name="Van Ingen-Buijs V.A."/>
            <person name="Van Westerhoven A.C."/>
            <person name="Haridas S."/>
            <person name="Skiadas P."/>
            <person name="Martin F."/>
            <person name="Groenewald J.Z."/>
            <person name="Crous P.W."/>
            <person name="Seidl M.F."/>
        </authorList>
    </citation>
    <scope>NUCLEOTIDE SEQUENCE [LARGE SCALE GENOMIC DNA]</scope>
    <source>
        <strain evidence="1 2">CBS 123371</strain>
    </source>
</reference>
<comment type="caution">
    <text evidence="1">The sequence shown here is derived from an EMBL/GenBank/DDBJ whole genome shotgun (WGS) entry which is preliminary data.</text>
</comment>
<gene>
    <name evidence="1" type="ORF">IWZ03DRAFT_51683</name>
</gene>
<organism evidence="1 2">
    <name type="scientific">Phyllosticta citriasiana</name>
    <dbReference type="NCBI Taxonomy" id="595635"/>
    <lineage>
        <taxon>Eukaryota</taxon>
        <taxon>Fungi</taxon>
        <taxon>Dikarya</taxon>
        <taxon>Ascomycota</taxon>
        <taxon>Pezizomycotina</taxon>
        <taxon>Dothideomycetes</taxon>
        <taxon>Dothideomycetes incertae sedis</taxon>
        <taxon>Botryosphaeriales</taxon>
        <taxon>Phyllostictaceae</taxon>
        <taxon>Phyllosticta</taxon>
    </lineage>
</organism>